<evidence type="ECO:0000313" key="14">
    <source>
        <dbReference type="Proteomes" id="UP000800094"/>
    </source>
</evidence>
<dbReference type="GO" id="GO:0051301">
    <property type="term" value="P:cell division"/>
    <property type="evidence" value="ECO:0007669"/>
    <property type="project" value="UniProtKB-KW"/>
</dbReference>
<dbReference type="RefSeq" id="XP_033691342.1">
    <property type="nucleotide sequence ID" value="XM_033823122.1"/>
</dbReference>
<evidence type="ECO:0000256" key="8">
    <source>
        <dbReference type="ARBA" id="ARBA00023328"/>
    </source>
</evidence>
<comment type="similarity">
    <text evidence="2">Belongs to the shugoshin family.</text>
</comment>
<evidence type="ECO:0000256" key="10">
    <source>
        <dbReference type="SAM" id="MobiDB-lite"/>
    </source>
</evidence>
<dbReference type="OrthoDB" id="5394106at2759"/>
<keyword evidence="4" id="KW-0132">Cell division</keyword>
<protein>
    <recommendedName>
        <fullName evidence="15">Shugoshin</fullName>
    </recommendedName>
</protein>
<dbReference type="Pfam" id="PF07557">
    <property type="entry name" value="Shugoshin_C"/>
    <property type="match status" value="1"/>
</dbReference>
<dbReference type="InterPro" id="IPR011516">
    <property type="entry name" value="Shugoshin_N"/>
</dbReference>
<feature type="region of interest" description="Disordered" evidence="10">
    <location>
        <begin position="170"/>
        <end position="532"/>
    </location>
</feature>
<dbReference type="GeneID" id="54576452"/>
<feature type="compositionally biased region" description="Acidic residues" evidence="10">
    <location>
        <begin position="205"/>
        <end position="215"/>
    </location>
</feature>
<keyword evidence="8" id="KW-0137">Centromere</keyword>
<dbReference type="InterPro" id="IPR011515">
    <property type="entry name" value="Shugoshin_C"/>
</dbReference>
<feature type="domain" description="Shugoshin C-terminal" evidence="11">
    <location>
        <begin position="422"/>
        <end position="445"/>
    </location>
</feature>
<feature type="domain" description="Shugoshin N-terminal coiled-coil" evidence="12">
    <location>
        <begin position="23"/>
        <end position="67"/>
    </location>
</feature>
<feature type="compositionally biased region" description="Low complexity" evidence="10">
    <location>
        <begin position="390"/>
        <end position="400"/>
    </location>
</feature>
<evidence type="ECO:0000256" key="5">
    <source>
        <dbReference type="ARBA" id="ARBA00022829"/>
    </source>
</evidence>
<feature type="compositionally biased region" description="Polar residues" evidence="10">
    <location>
        <begin position="599"/>
        <end position="610"/>
    </location>
</feature>
<keyword evidence="14" id="KW-1185">Reference proteome</keyword>
<feature type="coiled-coil region" evidence="9">
    <location>
        <begin position="31"/>
        <end position="79"/>
    </location>
</feature>
<evidence type="ECO:0000256" key="6">
    <source>
        <dbReference type="ARBA" id="ARBA00023054"/>
    </source>
</evidence>
<comment type="subcellular location">
    <subcellularLocation>
        <location evidence="1">Chromosome</location>
        <location evidence="1">Centromere</location>
    </subcellularLocation>
</comment>
<accession>A0A6A6J1B1</accession>
<feature type="compositionally biased region" description="Pro residues" evidence="10">
    <location>
        <begin position="358"/>
        <end position="368"/>
    </location>
</feature>
<evidence type="ECO:0000313" key="13">
    <source>
        <dbReference type="EMBL" id="KAF2256338.1"/>
    </source>
</evidence>
<dbReference type="GO" id="GO:0005634">
    <property type="term" value="C:nucleus"/>
    <property type="evidence" value="ECO:0007669"/>
    <property type="project" value="InterPro"/>
</dbReference>
<feature type="compositionally biased region" description="Low complexity" evidence="10">
    <location>
        <begin position="661"/>
        <end position="678"/>
    </location>
</feature>
<dbReference type="EMBL" id="ML987189">
    <property type="protein sequence ID" value="KAF2256338.1"/>
    <property type="molecule type" value="Genomic_DNA"/>
</dbReference>
<evidence type="ECO:0000256" key="9">
    <source>
        <dbReference type="SAM" id="Coils"/>
    </source>
</evidence>
<keyword evidence="6 9" id="KW-0175">Coiled coil</keyword>
<dbReference type="GO" id="GO:0000779">
    <property type="term" value="C:condensed chromosome, centromeric region"/>
    <property type="evidence" value="ECO:0007669"/>
    <property type="project" value="UniProtKB-ARBA"/>
</dbReference>
<evidence type="ECO:0000256" key="4">
    <source>
        <dbReference type="ARBA" id="ARBA00022618"/>
    </source>
</evidence>
<dbReference type="Pfam" id="PF07558">
    <property type="entry name" value="Shugoshin_N"/>
    <property type="match status" value="1"/>
</dbReference>
<evidence type="ECO:0000256" key="1">
    <source>
        <dbReference type="ARBA" id="ARBA00004584"/>
    </source>
</evidence>
<evidence type="ECO:0000256" key="3">
    <source>
        <dbReference type="ARBA" id="ARBA00022454"/>
    </source>
</evidence>
<feature type="compositionally biased region" description="Basic and acidic residues" evidence="10">
    <location>
        <begin position="634"/>
        <end position="643"/>
    </location>
</feature>
<sequence>MARLNEPPIAPAPAPSAETIDAVKRRFLRQNRELAKTNSQQSIRIRSLENDASRLLSENLSLREQVLQLQNALKEQSHRPSFENIDSVKDRLEAKIQELGGLVAELGQLKKQDILPRCKSQTAATRRSPDERQWRSGLGLQEVENAMLPTIAEDRHYPRQTMNEDELRQMLDDPDSQSPDIGPPPVSRFGSEEPIAFDPSPSPEEQPEEAVDESEQALPITLETRRKRRESGPKLNIRRVSLFESPPEESEGGPTKTVRAGAKRKFSVQEDEEKFQPQAEPFRFSRRNTPAVSDDASAKEESRPQSPARPVLGSKPVNTDLVISPKKQRSSAQDKPEKKPLPKTGRGRLTITRNVQPELPPLEMPEPIPVAEINLDSLPPKTPAAEDIFSPPSTEPSTSRPESKDTPPPGDLSSMDQTGLAGRPSRRARAQVSYKEPSLATKMRRPGKELVDAVLPDSQRRSVGPQPPPSVSAEVYIKQESDSSWKPVGAIGGRGGEEDGEMGSPLRQKLDRREGNQDAIGGPAPEPPKLNSAAASNAISAMINETSAAKRKVAASSNGSSTRVAWDLPDSKSESKPTASRAPVVKQEQEEDLAIFDFNASSPVESTTSRPRIDLAKAARNARRHSSVPASAVTEERRSEATARPDGALPSVHKRTGSGGIKSSSTTSLGKSTAMARASAKERKASALPASGSGLDLRAKVNGDISGTGSLRAERAASRRKSMML</sequence>
<dbReference type="AlphaFoldDB" id="A0A6A6J1B1"/>
<dbReference type="GO" id="GO:0045132">
    <property type="term" value="P:meiotic chromosome segregation"/>
    <property type="evidence" value="ECO:0007669"/>
    <property type="project" value="InterPro"/>
</dbReference>
<evidence type="ECO:0008006" key="15">
    <source>
        <dbReference type="Google" id="ProtNLM"/>
    </source>
</evidence>
<proteinExistence type="inferred from homology"/>
<keyword evidence="3" id="KW-0158">Chromosome</keyword>
<keyword evidence="5" id="KW-0159">Chromosome partition</keyword>
<organism evidence="13 14">
    <name type="scientific">Trematosphaeria pertusa</name>
    <dbReference type="NCBI Taxonomy" id="390896"/>
    <lineage>
        <taxon>Eukaryota</taxon>
        <taxon>Fungi</taxon>
        <taxon>Dikarya</taxon>
        <taxon>Ascomycota</taxon>
        <taxon>Pezizomycotina</taxon>
        <taxon>Dothideomycetes</taxon>
        <taxon>Pleosporomycetidae</taxon>
        <taxon>Pleosporales</taxon>
        <taxon>Massarineae</taxon>
        <taxon>Trematosphaeriaceae</taxon>
        <taxon>Trematosphaeria</taxon>
    </lineage>
</organism>
<evidence type="ECO:0000256" key="7">
    <source>
        <dbReference type="ARBA" id="ARBA00023306"/>
    </source>
</evidence>
<feature type="region of interest" description="Disordered" evidence="10">
    <location>
        <begin position="547"/>
        <end position="725"/>
    </location>
</feature>
<evidence type="ECO:0000256" key="2">
    <source>
        <dbReference type="ARBA" id="ARBA00010845"/>
    </source>
</evidence>
<keyword evidence="7" id="KW-0131">Cell cycle</keyword>
<evidence type="ECO:0000259" key="11">
    <source>
        <dbReference type="Pfam" id="PF07557"/>
    </source>
</evidence>
<dbReference type="Proteomes" id="UP000800094">
    <property type="component" value="Unassembled WGS sequence"/>
</dbReference>
<name>A0A6A6J1B1_9PLEO</name>
<evidence type="ECO:0000259" key="12">
    <source>
        <dbReference type="Pfam" id="PF07558"/>
    </source>
</evidence>
<reference evidence="13" key="1">
    <citation type="journal article" date="2020" name="Stud. Mycol.">
        <title>101 Dothideomycetes genomes: a test case for predicting lifestyles and emergence of pathogens.</title>
        <authorList>
            <person name="Haridas S."/>
            <person name="Albert R."/>
            <person name="Binder M."/>
            <person name="Bloem J."/>
            <person name="Labutti K."/>
            <person name="Salamov A."/>
            <person name="Andreopoulos B."/>
            <person name="Baker S."/>
            <person name="Barry K."/>
            <person name="Bills G."/>
            <person name="Bluhm B."/>
            <person name="Cannon C."/>
            <person name="Castanera R."/>
            <person name="Culley D."/>
            <person name="Daum C."/>
            <person name="Ezra D."/>
            <person name="Gonzalez J."/>
            <person name="Henrissat B."/>
            <person name="Kuo A."/>
            <person name="Liang C."/>
            <person name="Lipzen A."/>
            <person name="Lutzoni F."/>
            <person name="Magnuson J."/>
            <person name="Mondo S."/>
            <person name="Nolan M."/>
            <person name="Ohm R."/>
            <person name="Pangilinan J."/>
            <person name="Park H.-J."/>
            <person name="Ramirez L."/>
            <person name="Alfaro M."/>
            <person name="Sun H."/>
            <person name="Tritt A."/>
            <person name="Yoshinaga Y."/>
            <person name="Zwiers L.-H."/>
            <person name="Turgeon B."/>
            <person name="Goodwin S."/>
            <person name="Spatafora J."/>
            <person name="Crous P."/>
            <person name="Grigoriev I."/>
        </authorList>
    </citation>
    <scope>NUCLEOTIDE SEQUENCE</scope>
    <source>
        <strain evidence="13">CBS 122368</strain>
    </source>
</reference>
<feature type="region of interest" description="Disordered" evidence="10">
    <location>
        <begin position="119"/>
        <end position="140"/>
    </location>
</feature>
<gene>
    <name evidence="13" type="ORF">BU26DRAFT_415598</name>
</gene>